<keyword evidence="4" id="KW-1185">Reference proteome</keyword>
<evidence type="ECO:0000256" key="1">
    <source>
        <dbReference type="SAM" id="SignalP"/>
    </source>
</evidence>
<feature type="signal peptide" evidence="1">
    <location>
        <begin position="1"/>
        <end position="20"/>
    </location>
</feature>
<dbReference type="RefSeq" id="WP_137333721.1">
    <property type="nucleotide sequence ID" value="NZ_CP040077.1"/>
</dbReference>
<dbReference type="KEGG" id="tvl:FAZ95_18215"/>
<evidence type="ECO:0000313" key="3">
    <source>
        <dbReference type="EMBL" id="QCP50911.1"/>
    </source>
</evidence>
<dbReference type="EMBL" id="CP040077">
    <property type="protein sequence ID" value="QCP50911.1"/>
    <property type="molecule type" value="Genomic_DNA"/>
</dbReference>
<keyword evidence="1" id="KW-0732">Signal</keyword>
<dbReference type="OrthoDB" id="9035420at2"/>
<dbReference type="InterPro" id="IPR025205">
    <property type="entry name" value="PilX/PilW_C"/>
</dbReference>
<sequence length="159" mass="17211">MSAALPIVLTISSMMLATSAAWLETSTANIRRAANMHDYLQAFHAADGALKLCTRALRAGSAPTLPAVDREPAGWRHVSAFDGPFALTPHPQWPGSARAPQCLIEAWKLISRPQAEAYLLTARGFGASAATQVWLQLEVVFEEGAMTEVRWRRVVASPS</sequence>
<feature type="domain" description="PilX/PilW C-terminal" evidence="2">
    <location>
        <begin position="90"/>
        <end position="136"/>
    </location>
</feature>
<accession>A0A4P8IRU1</accession>
<organism evidence="3 4">
    <name type="scientific">Trinickia violacea</name>
    <dbReference type="NCBI Taxonomy" id="2571746"/>
    <lineage>
        <taxon>Bacteria</taxon>
        <taxon>Pseudomonadati</taxon>
        <taxon>Pseudomonadota</taxon>
        <taxon>Betaproteobacteria</taxon>
        <taxon>Burkholderiales</taxon>
        <taxon>Burkholderiaceae</taxon>
        <taxon>Trinickia</taxon>
    </lineage>
</organism>
<name>A0A4P8IRU1_9BURK</name>
<proteinExistence type="predicted"/>
<dbReference type="Proteomes" id="UP000298656">
    <property type="component" value="Chromosome 1"/>
</dbReference>
<protein>
    <submittedName>
        <fullName evidence="3">Pilus assembly protein</fullName>
    </submittedName>
</protein>
<dbReference type="Pfam" id="PF13681">
    <property type="entry name" value="PilX"/>
    <property type="match status" value="1"/>
</dbReference>
<feature type="chain" id="PRO_5020604020" evidence="1">
    <location>
        <begin position="21"/>
        <end position="159"/>
    </location>
</feature>
<evidence type="ECO:0000313" key="4">
    <source>
        <dbReference type="Proteomes" id="UP000298656"/>
    </source>
</evidence>
<evidence type="ECO:0000259" key="2">
    <source>
        <dbReference type="Pfam" id="PF13681"/>
    </source>
</evidence>
<dbReference type="AlphaFoldDB" id="A0A4P8IRU1"/>
<gene>
    <name evidence="3" type="ORF">FAZ95_18215</name>
</gene>
<reference evidence="3 4" key="1">
    <citation type="submission" date="2019-05" db="EMBL/GenBank/DDBJ databases">
        <title>Burkholderia sp. DHOD12, isolated from subtropical forest soil.</title>
        <authorList>
            <person name="Gao Z.-H."/>
            <person name="Qiu L.-H."/>
        </authorList>
    </citation>
    <scope>NUCLEOTIDE SEQUENCE [LARGE SCALE GENOMIC DNA]</scope>
    <source>
        <strain evidence="3 4">DHOD12</strain>
    </source>
</reference>